<dbReference type="SMR" id="I4E999"/>
<dbReference type="EMBL" id="FR850133">
    <property type="protein sequence ID" value="CCA62929.1"/>
    <property type="molecule type" value="mRNA"/>
</dbReference>
<organism evidence="3">
    <name type="scientific">Fredericella sultana</name>
    <dbReference type="NCBI Taxonomy" id="349672"/>
    <lineage>
        <taxon>Eukaryota</taxon>
        <taxon>Metazoa</taxon>
        <taxon>Spiralia</taxon>
        <taxon>Lophotrochozoa</taxon>
        <taxon>Bryozoa</taxon>
        <taxon>Phylactolaemata</taxon>
        <taxon>Fredericellidae</taxon>
        <taxon>Fredericella</taxon>
    </lineage>
</organism>
<evidence type="ECO:0000256" key="1">
    <source>
        <dbReference type="SAM" id="MobiDB-lite"/>
    </source>
</evidence>
<accession>I4E999</accession>
<evidence type="ECO:0000313" key="3">
    <source>
        <dbReference type="EMBL" id="CCA62929.1"/>
    </source>
</evidence>
<keyword evidence="2" id="KW-0732">Signal</keyword>
<evidence type="ECO:0000256" key="2">
    <source>
        <dbReference type="SAM" id="SignalP"/>
    </source>
</evidence>
<reference evidence="3" key="1">
    <citation type="submission" date="2011-04" db="EMBL/GenBank/DDBJ databases">
        <authorList>
            <person name="Holland J."/>
        </authorList>
    </citation>
    <scope>NUCLEOTIDE SEQUENCE</scope>
    <source>
        <tissue evidence="3">Whole body</tissue>
    </source>
</reference>
<dbReference type="AlphaFoldDB" id="I4E999"/>
<feature type="chain" id="PRO_5003689051" evidence="2">
    <location>
        <begin position="21"/>
        <end position="90"/>
    </location>
</feature>
<feature type="signal peptide" evidence="2">
    <location>
        <begin position="1"/>
        <end position="20"/>
    </location>
</feature>
<feature type="region of interest" description="Disordered" evidence="1">
    <location>
        <begin position="23"/>
        <end position="46"/>
    </location>
</feature>
<sequence>MASSKAIICVLFLLVAVAFAEEDEVAEESEVADADEAENAEDMDEDVMDDKRKHLFCKGVCVRSSKYCKFGTITNGSCFKGTKCCVFFRG</sequence>
<protein>
    <submittedName>
        <fullName evidence="3">Defensin</fullName>
    </submittedName>
</protein>
<name>I4E999_9BILA</name>
<reference evidence="3" key="2">
    <citation type="submission" date="2012-06" db="EMBL/GenBank/DDBJ databases">
        <title>Immune gene discovery in the bryozoan fredericella sultana.</title>
        <authorList>
            <person name="HOLLAND J.W."/>
            <person name="HARTIKAINEN H.L."/>
            <person name="OKAMURA B."/>
            <person name="SECOMBES C.J."/>
        </authorList>
    </citation>
    <scope>NUCLEOTIDE SEQUENCE</scope>
    <source>
        <tissue evidence="3">Whole body</tissue>
    </source>
</reference>
<gene>
    <name evidence="3" type="primary">defensin</name>
</gene>
<proteinExistence type="evidence at transcript level"/>